<dbReference type="PROSITE" id="PS50968">
    <property type="entry name" value="BIOTINYL_LIPOYL"/>
    <property type="match status" value="1"/>
</dbReference>
<dbReference type="EMBL" id="HBGS01002365">
    <property type="protein sequence ID" value="CAD9371471.1"/>
    <property type="molecule type" value="Transcribed_RNA"/>
</dbReference>
<dbReference type="InterPro" id="IPR011762">
    <property type="entry name" value="COA_CT_N"/>
</dbReference>
<dbReference type="CDD" id="cd06850">
    <property type="entry name" value="biotinyl_domain"/>
    <property type="match status" value="1"/>
</dbReference>
<dbReference type="InterPro" id="IPR000089">
    <property type="entry name" value="Biotin_lipoyl"/>
</dbReference>
<dbReference type="PROSITE" id="PS00188">
    <property type="entry name" value="BIOTIN"/>
    <property type="match status" value="1"/>
</dbReference>
<dbReference type="SUPFAM" id="SSF51246">
    <property type="entry name" value="Rudiment single hybrid motif"/>
    <property type="match status" value="1"/>
</dbReference>
<dbReference type="UniPathway" id="UPA00655">
    <property type="reaction ID" value="UER00711"/>
</dbReference>
<dbReference type="Pfam" id="PF00289">
    <property type="entry name" value="Biotin_carb_N"/>
    <property type="match status" value="1"/>
</dbReference>
<dbReference type="PROSITE" id="PS50989">
    <property type="entry name" value="COA_CT_CTER"/>
    <property type="match status" value="1"/>
</dbReference>
<evidence type="ECO:0000256" key="4">
    <source>
        <dbReference type="ARBA" id="ARBA00022598"/>
    </source>
</evidence>
<keyword evidence="3" id="KW-0444">Lipid biosynthesis</keyword>
<evidence type="ECO:0000256" key="2">
    <source>
        <dbReference type="ARBA" id="ARBA00004956"/>
    </source>
</evidence>
<dbReference type="PROSITE" id="PS00867">
    <property type="entry name" value="CPSASE_2"/>
    <property type="match status" value="1"/>
</dbReference>
<dbReference type="Pfam" id="PF02786">
    <property type="entry name" value="CPSase_L_D2"/>
    <property type="match status" value="1"/>
</dbReference>
<dbReference type="InterPro" id="IPR011764">
    <property type="entry name" value="Biotin_carboxylation_dom"/>
</dbReference>
<dbReference type="InterPro" id="IPR005479">
    <property type="entry name" value="CPAse_ATP-bd"/>
</dbReference>
<dbReference type="InterPro" id="IPR011761">
    <property type="entry name" value="ATP-grasp"/>
</dbReference>
<dbReference type="SUPFAM" id="SSF51230">
    <property type="entry name" value="Single hybrid motif"/>
    <property type="match status" value="1"/>
</dbReference>
<name>A0A7S2F2I2_9STRA</name>
<organism evidence="20">
    <name type="scientific">Octactis speculum</name>
    <dbReference type="NCBI Taxonomy" id="3111310"/>
    <lineage>
        <taxon>Eukaryota</taxon>
        <taxon>Sar</taxon>
        <taxon>Stramenopiles</taxon>
        <taxon>Ochrophyta</taxon>
        <taxon>Dictyochophyceae</taxon>
        <taxon>Dictyochales</taxon>
        <taxon>Dictyochaceae</taxon>
        <taxon>Octactis</taxon>
    </lineage>
</organism>
<evidence type="ECO:0000256" key="5">
    <source>
        <dbReference type="ARBA" id="ARBA00022741"/>
    </source>
</evidence>
<dbReference type="InterPro" id="IPR034733">
    <property type="entry name" value="AcCoA_carboxyl_beta"/>
</dbReference>
<protein>
    <recommendedName>
        <fullName evidence="21">Acetyl-CoA carboxylase</fullName>
    </recommendedName>
</protein>
<dbReference type="Gene3D" id="2.40.460.10">
    <property type="entry name" value="Biotin dependent carboxylase carboxyltransferase"/>
    <property type="match status" value="1"/>
</dbReference>
<dbReference type="InterPro" id="IPR049076">
    <property type="entry name" value="ACCA"/>
</dbReference>
<dbReference type="InterPro" id="IPR029045">
    <property type="entry name" value="ClpP/crotonase-like_dom_sf"/>
</dbReference>
<evidence type="ECO:0000256" key="6">
    <source>
        <dbReference type="ARBA" id="ARBA00022832"/>
    </source>
</evidence>
<dbReference type="PROSITE" id="PS50975">
    <property type="entry name" value="ATP_GRASP"/>
    <property type="match status" value="1"/>
</dbReference>
<keyword evidence="4" id="KW-0436">Ligase</keyword>
<dbReference type="GO" id="GO:0004075">
    <property type="term" value="F:biotin carboxylase activity"/>
    <property type="evidence" value="ECO:0007669"/>
    <property type="project" value="UniProtKB-EC"/>
</dbReference>
<dbReference type="Gene3D" id="3.30.470.20">
    <property type="entry name" value="ATP-grasp fold, B domain"/>
    <property type="match status" value="1"/>
</dbReference>
<dbReference type="Gene3D" id="2.40.50.100">
    <property type="match status" value="1"/>
</dbReference>
<evidence type="ECO:0000256" key="13">
    <source>
        <dbReference type="ARBA" id="ARBA00048600"/>
    </source>
</evidence>
<keyword evidence="9" id="KW-0275">Fatty acid biosynthesis</keyword>
<dbReference type="GO" id="GO:0005524">
    <property type="term" value="F:ATP binding"/>
    <property type="evidence" value="ECO:0007669"/>
    <property type="project" value="UniProtKB-UniRule"/>
</dbReference>
<dbReference type="SUPFAM" id="SSF52096">
    <property type="entry name" value="ClpP/crotonase"/>
    <property type="match status" value="2"/>
</dbReference>
<keyword evidence="11" id="KW-0511">Multifunctional enzyme</keyword>
<evidence type="ECO:0000256" key="8">
    <source>
        <dbReference type="ARBA" id="ARBA00023098"/>
    </source>
</evidence>
<dbReference type="Pfam" id="PF02785">
    <property type="entry name" value="Biotin_carb_C"/>
    <property type="match status" value="1"/>
</dbReference>
<evidence type="ECO:0000259" key="16">
    <source>
        <dbReference type="PROSITE" id="PS50975"/>
    </source>
</evidence>
<comment type="cofactor">
    <cofactor evidence="1">
        <name>biotin</name>
        <dbReference type="ChEBI" id="CHEBI:57586"/>
    </cofactor>
</comment>
<sequence length="2093" mass="230624">MLLRLSILLTSVCAFHVPHFNLFQQRVVTQERSGRGRFSWTPQSQSPSLVQTSATISPPSEVAVTDNLSKYVEEHGGSLPIRKVLIANNGMAATKSILSMRQWAYMELGDEKAIEFVAMATPEDLKANAEFIKLADSFVEVPAGKNSNNYASVDVIVKIAVDKGVDAVWPGWGHASENPLLPETLLANGIKFIGPTSSVMSVLGDKIAANILAQTAKVPSIPWSGDGLEAVLTDDGRIPEETFNKAMVTTVEEALAAANRIGYPVMLKASEGGGGKGIRMSNNDEELTTGFSQVKNEVPGSPMFMMQLCQGARHLEVQIVGDEHGNAVALNGRDCSTQRRFQKIFEEGPPIIAPPETFKEMERAAQRLTQSIGYIGAGTVEYLFNAETGAFYFLELNPRLQVEHPVTEGISQVNLPATQLQVAMGIPLNRIPEIRRFYDLDMEGDSKIDFLKEDYRKIDTHVIAARITAENPDEGFKPTSGTIERVSFQSTTNVWGYFSVGANGGIHEFADSQFGHLFSRGATREAARKSLVLALKEVEVRGDIRTTVDYLVQLLETDDFKDNSIDTAWLDGIIREKSVSTELDPHTTVACAAIYRAFSRVQTELTEIRDSLSMGQLSMSRVKSLNAFPVEILYKDVKYNFDVLRVSPDTYRFTINGAFFEAKVREQPDGALLASFGGSNRKLVGIVDPLGLRIVVDGTTCFLPTIFDPSELRTDVTGKVVQFLQADGDSVNAGEPYVEVEAMKMIMPLKATETGVVKHECSAGSIITSGDLLASLTLKDASKVKRIETFDGIFDLAATPTSESNTMEALFRFMEGYELNAENVFESILKAAPDASSAMDTIASLFEVFLDVELIFAGRVADEVNLELIKSNKDELDKVIMLNMAHSRVKNRVEFIRYVLRQFDDAIVSRFGERPMGERVTNALASLSSLEGREYSALSLQATTITSDDAVEPFETRLASLKADLENNKSDLKQLAKSTSLSAGVDLLSALFMDKDVGAAALETYVRRVYSSHTITDIKVEDNDGQPLVTWGFNLRETGEQKSTIVRQGVLGVVQSSAQSQAMLPTMISKIATVEDTADPINVLHLAYSTGEALPPGSDAEVTAIQTAEEIISAKAEDLQKIGIRVVNLLVAQDQKLPRYFSFESCSGFKEAPLRRDMRPTLYHLLELNRLVENYDITRMTTTARNSQLYLGVESKKVAKGPQPQAVFLRSISHSKYMGTEKGSEAALLLALDELDRAVLDGRVTVTTSSRIFCNVIPSMEANVEEAKQIFQNALSTLQSKYANRLLKLRVDEIEMKTRMVDKDGIVTPLRLIASSMNGKWLEVSSYREYPNAITGVTEMFCPISNTGADNEMCYLNPYPSAGSLEIKRSSVRRISSTYAYDFLGLMEVDLVVRWSKFLEDKDETMPSQLFESSELILDEESGKFGTDIEILGSVRQTGTNDVGMVAWHCTLKTPEHPDGREMVLIANDVTIQSGSFGVREDDFFLKASQYARDRGLPRIYIACNSGARIGLAEKLKPLFKVAWKDPMNPSIGFDYLYLNDEDYSGLPAGTVGTLDSVTVNGELRHPLKFITGLVHGIGVENLRGSGTIAGETARAYDETFTLSYVTGRTVGIGAYLVRLGQRTIQMEVGPMILTGFSALNKLLGREVYTSQDQLGGPQIMHPNGVSHELVKDDQEGVKSILDWISFIPKREGAEASILPVSDPVDRAVEFIPTKGAYDPRHMLAGVTSSDGVTWTSGFFDKGSFKEYLSGWGKSVVVGRARLGGIPMGVIAVETRLMEQRIPADPANPDSREAVQPQAGQVWYPDSAYKTAQAINDFGRGENLPLIIFANWRGFSGGTRDMAGEILKFGSMIVDALVKYEHPVFVYIPPNAELRGGAWVVIDPTINEEVMEMYADEESRGGILEPPGICEVKFRERDQLNKMHQLDPILASLDEESDAIGNEDDLGSIKAQIKERETQLLPLYLQVAHEFADLHDRAGRMKAKGVVRDVLSWQSSRGYLFRRLRRRLAEDYLRKDIMKSTQMSHPEATEEIKRMTGAAYDDDDAMYAFMETEKADLLSQIDALKTGSVSKAINSLLDGLSEEERAGVLASLQ</sequence>
<evidence type="ECO:0000256" key="1">
    <source>
        <dbReference type="ARBA" id="ARBA00001953"/>
    </source>
</evidence>
<evidence type="ECO:0000259" key="18">
    <source>
        <dbReference type="PROSITE" id="PS50980"/>
    </source>
</evidence>
<comment type="catalytic activity">
    <reaction evidence="12">
        <text>hydrogencarbonate + acetyl-CoA + ATP = malonyl-CoA + ADP + phosphate + H(+)</text>
        <dbReference type="Rhea" id="RHEA:11308"/>
        <dbReference type="ChEBI" id="CHEBI:15378"/>
        <dbReference type="ChEBI" id="CHEBI:17544"/>
        <dbReference type="ChEBI" id="CHEBI:30616"/>
        <dbReference type="ChEBI" id="CHEBI:43474"/>
        <dbReference type="ChEBI" id="CHEBI:57288"/>
        <dbReference type="ChEBI" id="CHEBI:57384"/>
        <dbReference type="ChEBI" id="CHEBI:456216"/>
        <dbReference type="EC" id="6.4.1.2"/>
    </reaction>
</comment>
<feature type="domain" description="CoA carboxyltransferase C-terminal" evidence="19">
    <location>
        <begin position="1704"/>
        <end position="2019"/>
    </location>
</feature>
<reference evidence="20" key="1">
    <citation type="submission" date="2021-01" db="EMBL/GenBank/DDBJ databases">
        <authorList>
            <person name="Corre E."/>
            <person name="Pelletier E."/>
            <person name="Niang G."/>
            <person name="Scheremetjew M."/>
            <person name="Finn R."/>
            <person name="Kale V."/>
            <person name="Holt S."/>
            <person name="Cochrane G."/>
            <person name="Meng A."/>
            <person name="Brown T."/>
            <person name="Cohen L."/>
        </authorList>
    </citation>
    <scope>NUCLEOTIDE SEQUENCE</scope>
    <source>
        <strain evidence="20">CCMP1381</strain>
    </source>
</reference>
<evidence type="ECO:0000259" key="19">
    <source>
        <dbReference type="PROSITE" id="PS50989"/>
    </source>
</evidence>
<dbReference type="PROSITE" id="PS50979">
    <property type="entry name" value="BC"/>
    <property type="match status" value="1"/>
</dbReference>
<evidence type="ECO:0000259" key="17">
    <source>
        <dbReference type="PROSITE" id="PS50979"/>
    </source>
</evidence>
<keyword evidence="5 14" id="KW-0547">Nucleotide-binding</keyword>
<dbReference type="Gene3D" id="3.90.226.10">
    <property type="entry name" value="2-enoyl-CoA Hydratase, Chain A, domain 1"/>
    <property type="match status" value="2"/>
</dbReference>
<dbReference type="GO" id="GO:0006633">
    <property type="term" value="P:fatty acid biosynthetic process"/>
    <property type="evidence" value="ECO:0007669"/>
    <property type="project" value="UniProtKB-KW"/>
</dbReference>
<dbReference type="FunFam" id="3.90.226.10:FF:000010">
    <property type="entry name" value="acetyl-CoA carboxylase isoform X2"/>
    <property type="match status" value="1"/>
</dbReference>
<dbReference type="InterPro" id="IPR001882">
    <property type="entry name" value="Biotin_BS"/>
</dbReference>
<dbReference type="InterPro" id="IPR016185">
    <property type="entry name" value="PreATP-grasp_dom_sf"/>
</dbReference>
<dbReference type="SUPFAM" id="SSF56059">
    <property type="entry name" value="Glutathione synthetase ATP-binding domain-like"/>
    <property type="match status" value="1"/>
</dbReference>
<feature type="domain" description="Biotin carboxylation" evidence="17">
    <location>
        <begin position="80"/>
        <end position="575"/>
    </location>
</feature>
<dbReference type="Pfam" id="PF08326">
    <property type="entry name" value="ACC_central"/>
    <property type="match status" value="1"/>
</dbReference>
<dbReference type="PROSITE" id="PS00866">
    <property type="entry name" value="CPSASE_1"/>
    <property type="match status" value="1"/>
</dbReference>
<dbReference type="InterPro" id="IPR013815">
    <property type="entry name" value="ATP_grasp_subdomain_1"/>
</dbReference>
<comment type="catalytic activity">
    <reaction evidence="13">
        <text>N(6)-biotinyl-L-lysyl-[protein] + hydrogencarbonate + ATP = N(6)-carboxybiotinyl-L-lysyl-[protein] + ADP + phosphate + H(+)</text>
        <dbReference type="Rhea" id="RHEA:13501"/>
        <dbReference type="Rhea" id="RHEA-COMP:10505"/>
        <dbReference type="Rhea" id="RHEA-COMP:10506"/>
        <dbReference type="ChEBI" id="CHEBI:15378"/>
        <dbReference type="ChEBI" id="CHEBI:17544"/>
        <dbReference type="ChEBI" id="CHEBI:30616"/>
        <dbReference type="ChEBI" id="CHEBI:43474"/>
        <dbReference type="ChEBI" id="CHEBI:83144"/>
        <dbReference type="ChEBI" id="CHEBI:83145"/>
        <dbReference type="ChEBI" id="CHEBI:456216"/>
        <dbReference type="EC" id="6.3.4.14"/>
    </reaction>
</comment>
<evidence type="ECO:0000259" key="15">
    <source>
        <dbReference type="PROSITE" id="PS50968"/>
    </source>
</evidence>
<dbReference type="Pfam" id="PF00364">
    <property type="entry name" value="Biotin_lipoyl"/>
    <property type="match status" value="1"/>
</dbReference>
<feature type="domain" description="Lipoyl-binding" evidence="15">
    <location>
        <begin position="703"/>
        <end position="777"/>
    </location>
</feature>
<dbReference type="Gene3D" id="3.90.1770.10">
    <property type="entry name" value="PreATP-grasp domain"/>
    <property type="match status" value="1"/>
</dbReference>
<dbReference type="InterPro" id="IPR013537">
    <property type="entry name" value="AcCoA_COase_cen"/>
</dbReference>
<dbReference type="GO" id="GO:0046872">
    <property type="term" value="F:metal ion binding"/>
    <property type="evidence" value="ECO:0007669"/>
    <property type="project" value="InterPro"/>
</dbReference>
<evidence type="ECO:0000256" key="10">
    <source>
        <dbReference type="ARBA" id="ARBA00023267"/>
    </source>
</evidence>
<comment type="pathway">
    <text evidence="2">Lipid metabolism; malonyl-CoA biosynthesis; malonyl-CoA from acetyl-CoA: step 1/1.</text>
</comment>
<gene>
    <name evidence="20" type="ORF">DSPE1174_LOCUS1223</name>
</gene>
<dbReference type="Gene3D" id="3.40.50.20">
    <property type="match status" value="1"/>
</dbReference>
<evidence type="ECO:0000256" key="9">
    <source>
        <dbReference type="ARBA" id="ARBA00023160"/>
    </source>
</evidence>
<dbReference type="InterPro" id="IPR005481">
    <property type="entry name" value="BC-like_N"/>
</dbReference>
<feature type="domain" description="CoA carboxyltransferase N-terminal" evidence="18">
    <location>
        <begin position="1358"/>
        <end position="1700"/>
    </location>
</feature>
<evidence type="ECO:0008006" key="21">
    <source>
        <dbReference type="Google" id="ProtNLM"/>
    </source>
</evidence>
<dbReference type="InterPro" id="IPR005482">
    <property type="entry name" value="Biotin_COase_C"/>
</dbReference>
<dbReference type="PANTHER" id="PTHR45728:SF3">
    <property type="entry name" value="ACETYL-COA CARBOXYLASE"/>
    <property type="match status" value="1"/>
</dbReference>
<evidence type="ECO:0000256" key="3">
    <source>
        <dbReference type="ARBA" id="ARBA00022516"/>
    </source>
</evidence>
<dbReference type="InterPro" id="IPR011763">
    <property type="entry name" value="COA_CT_C"/>
</dbReference>
<dbReference type="Gene3D" id="3.30.1490.20">
    <property type="entry name" value="ATP-grasp fold, A domain"/>
    <property type="match status" value="1"/>
</dbReference>
<keyword evidence="8" id="KW-0443">Lipid metabolism</keyword>
<dbReference type="PANTHER" id="PTHR45728">
    <property type="entry name" value="ACETYL-COA CARBOXYLASE, ISOFORM A"/>
    <property type="match status" value="1"/>
</dbReference>
<feature type="domain" description="ATP-grasp" evidence="16">
    <location>
        <begin position="232"/>
        <end position="424"/>
    </location>
</feature>
<evidence type="ECO:0000256" key="7">
    <source>
        <dbReference type="ARBA" id="ARBA00022840"/>
    </source>
</evidence>
<evidence type="ECO:0000313" key="20">
    <source>
        <dbReference type="EMBL" id="CAD9371471.1"/>
    </source>
</evidence>
<evidence type="ECO:0000256" key="14">
    <source>
        <dbReference type="PROSITE-ProRule" id="PRU00409"/>
    </source>
</evidence>
<dbReference type="PROSITE" id="PS50980">
    <property type="entry name" value="COA_CT_NTER"/>
    <property type="match status" value="1"/>
</dbReference>
<dbReference type="InterPro" id="IPR011054">
    <property type="entry name" value="Rudment_hybrid_motif"/>
</dbReference>
<evidence type="ECO:0000256" key="11">
    <source>
        <dbReference type="ARBA" id="ARBA00023268"/>
    </source>
</evidence>
<dbReference type="SUPFAM" id="SSF52440">
    <property type="entry name" value="PreATP-grasp domain"/>
    <property type="match status" value="1"/>
</dbReference>
<dbReference type="GO" id="GO:0003989">
    <property type="term" value="F:acetyl-CoA carboxylase activity"/>
    <property type="evidence" value="ECO:0007669"/>
    <property type="project" value="UniProtKB-EC"/>
</dbReference>
<keyword evidence="6" id="KW-0276">Fatty acid metabolism</keyword>
<keyword evidence="10" id="KW-0092">Biotin</keyword>
<dbReference type="Pfam" id="PF21385">
    <property type="entry name" value="ACCA_BT"/>
    <property type="match status" value="1"/>
</dbReference>
<proteinExistence type="predicted"/>
<dbReference type="InterPro" id="IPR011053">
    <property type="entry name" value="Single_hybrid_motif"/>
</dbReference>
<dbReference type="Pfam" id="PF01039">
    <property type="entry name" value="Carboxyl_trans"/>
    <property type="match status" value="1"/>
</dbReference>
<dbReference type="FunFam" id="3.30.1490.20:FF:000003">
    <property type="entry name" value="acetyl-CoA carboxylase isoform X1"/>
    <property type="match status" value="1"/>
</dbReference>
<accession>A0A7S2F2I2</accession>
<keyword evidence="7 14" id="KW-0067">ATP-binding</keyword>
<dbReference type="FunFam" id="2.40.50.100:FF:000005">
    <property type="entry name" value="Acetyl-CoA carboxylase 1"/>
    <property type="match status" value="1"/>
</dbReference>
<dbReference type="GO" id="GO:2001295">
    <property type="term" value="P:malonyl-CoA biosynthetic process"/>
    <property type="evidence" value="ECO:0007669"/>
    <property type="project" value="UniProtKB-UniPathway"/>
</dbReference>
<dbReference type="SMART" id="SM00878">
    <property type="entry name" value="Biotin_carb_C"/>
    <property type="match status" value="1"/>
</dbReference>
<evidence type="ECO:0000256" key="12">
    <source>
        <dbReference type="ARBA" id="ARBA00048065"/>
    </source>
</evidence>
<dbReference type="InterPro" id="IPR049074">
    <property type="entry name" value="ACCA_BT"/>
</dbReference>